<accession>A0A6B0V3R6</accession>
<name>A0A6B0V3R6_IXORI</name>
<dbReference type="AlphaFoldDB" id="A0A6B0V3R6"/>
<proteinExistence type="predicted"/>
<sequence>MPSSRPWLGCCTSPSAAWSSKSAASGKCFPCAASPAAPNGPSSSWSSAASSSLAGLTYSWFSSSACRPPCQAAPFLWPPHKRFSSWRLAGALPFLTWAASPFTGFGGTSTSGAAPSTGTESPPAATWWSPASPWAALATGGRTCISLLPSAFPAAASCFLGAAMASSCLSACPTPSALGALGATDFWRAASTEGSAGLGS</sequence>
<organism evidence="1">
    <name type="scientific">Ixodes ricinus</name>
    <name type="common">Common tick</name>
    <name type="synonym">Acarus ricinus</name>
    <dbReference type="NCBI Taxonomy" id="34613"/>
    <lineage>
        <taxon>Eukaryota</taxon>
        <taxon>Metazoa</taxon>
        <taxon>Ecdysozoa</taxon>
        <taxon>Arthropoda</taxon>
        <taxon>Chelicerata</taxon>
        <taxon>Arachnida</taxon>
        <taxon>Acari</taxon>
        <taxon>Parasitiformes</taxon>
        <taxon>Ixodida</taxon>
        <taxon>Ixodoidea</taxon>
        <taxon>Ixodidae</taxon>
        <taxon>Ixodinae</taxon>
        <taxon>Ixodes</taxon>
    </lineage>
</organism>
<evidence type="ECO:0000313" key="1">
    <source>
        <dbReference type="EMBL" id="MXU95958.1"/>
    </source>
</evidence>
<reference evidence="1" key="1">
    <citation type="submission" date="2019-12" db="EMBL/GenBank/DDBJ databases">
        <title>An insight into the sialome of adult female Ixodes ricinus ticks feeding for 6 days.</title>
        <authorList>
            <person name="Perner J."/>
            <person name="Ribeiro J.M.C."/>
        </authorList>
    </citation>
    <scope>NUCLEOTIDE SEQUENCE</scope>
    <source>
        <strain evidence="1">Semi-engorged</strain>
        <tissue evidence="1">Salivary glands</tissue>
    </source>
</reference>
<dbReference type="EMBL" id="GIFC01013875">
    <property type="protein sequence ID" value="MXU95958.1"/>
    <property type="molecule type" value="Transcribed_RNA"/>
</dbReference>
<protein>
    <submittedName>
        <fullName evidence="1">Uncharacterized protein</fullName>
    </submittedName>
</protein>